<reference evidence="16 17" key="1">
    <citation type="submission" date="2016-10" db="EMBL/GenBank/DDBJ databases">
        <authorList>
            <person name="de Groot N.N."/>
        </authorList>
    </citation>
    <scope>NUCLEOTIDE SEQUENCE [LARGE SCALE GENOMIC DNA]</scope>
    <source>
        <strain evidence="16 17">DSM 19073</strain>
    </source>
</reference>
<dbReference type="InterPro" id="IPR009288">
    <property type="entry name" value="AIG2-like_dom"/>
</dbReference>
<organism evidence="16 17">
    <name type="scientific">Jannaschia pohangensis</name>
    <dbReference type="NCBI Taxonomy" id="390807"/>
    <lineage>
        <taxon>Bacteria</taxon>
        <taxon>Pseudomonadati</taxon>
        <taxon>Pseudomonadota</taxon>
        <taxon>Alphaproteobacteria</taxon>
        <taxon>Rhodobacterales</taxon>
        <taxon>Roseobacteraceae</taxon>
        <taxon>Jannaschia</taxon>
    </lineage>
</organism>
<dbReference type="GO" id="GO:0005829">
    <property type="term" value="C:cytosol"/>
    <property type="evidence" value="ECO:0007669"/>
    <property type="project" value="TreeGrafter"/>
</dbReference>
<evidence type="ECO:0000256" key="13">
    <source>
        <dbReference type="PIRSR" id="PIRSR604385-2"/>
    </source>
</evidence>
<dbReference type="GO" id="GO:0006753">
    <property type="term" value="P:nucleoside phosphate metabolic process"/>
    <property type="evidence" value="ECO:0007669"/>
    <property type="project" value="TreeGrafter"/>
</dbReference>
<dbReference type="InterPro" id="IPR013024">
    <property type="entry name" value="GGCT-like"/>
</dbReference>
<dbReference type="CDD" id="cd24155">
    <property type="entry name" value="NUDIX_ADPRase"/>
    <property type="match status" value="1"/>
</dbReference>
<proteinExistence type="inferred from homology"/>
<dbReference type="GO" id="GO:0019693">
    <property type="term" value="P:ribose phosphate metabolic process"/>
    <property type="evidence" value="ECO:0007669"/>
    <property type="project" value="TreeGrafter"/>
</dbReference>
<feature type="binding site" evidence="13">
    <location>
        <position position="329"/>
    </location>
    <ligand>
        <name>Mg(2+)</name>
        <dbReference type="ChEBI" id="CHEBI:18420"/>
        <label>1</label>
    </ligand>
</feature>
<keyword evidence="17" id="KW-1185">Reference proteome</keyword>
<dbReference type="AlphaFoldDB" id="A0A1I3HHE0"/>
<evidence type="ECO:0000256" key="14">
    <source>
        <dbReference type="PIRSR" id="PIRSR604385-3"/>
    </source>
</evidence>
<evidence type="ECO:0000256" key="5">
    <source>
        <dbReference type="ARBA" id="ARBA00022723"/>
    </source>
</evidence>
<dbReference type="NCBIfam" id="TIGR00052">
    <property type="entry name" value="nudix-type nucleoside diphosphatase, YffH/AdpP family"/>
    <property type="match status" value="1"/>
</dbReference>
<evidence type="ECO:0000313" key="16">
    <source>
        <dbReference type="EMBL" id="SFI35102.1"/>
    </source>
</evidence>
<dbReference type="InterPro" id="IPR015797">
    <property type="entry name" value="NUDIX_hydrolase-like_dom_sf"/>
</dbReference>
<dbReference type="Pfam" id="PF06094">
    <property type="entry name" value="GGACT"/>
    <property type="match status" value="1"/>
</dbReference>
<accession>A0A1I3HHE0</accession>
<dbReference type="STRING" id="390807.SAMN04488095_0596"/>
<evidence type="ECO:0000256" key="1">
    <source>
        <dbReference type="ARBA" id="ARBA00001946"/>
    </source>
</evidence>
<feature type="binding site" evidence="13">
    <location>
        <position position="278"/>
    </location>
    <ligand>
        <name>Mg(2+)</name>
        <dbReference type="ChEBI" id="CHEBI:18420"/>
        <label>1</label>
    </ligand>
</feature>
<feature type="binding site" evidence="13">
    <location>
        <position position="274"/>
    </location>
    <ligand>
        <name>Mg(2+)</name>
        <dbReference type="ChEBI" id="CHEBI:18420"/>
        <label>1</label>
    </ligand>
</feature>
<evidence type="ECO:0000313" key="17">
    <source>
        <dbReference type="Proteomes" id="UP000199110"/>
    </source>
</evidence>
<dbReference type="OrthoDB" id="5292471at2"/>
<feature type="binding site" evidence="13">
    <location>
        <position position="258"/>
    </location>
    <ligand>
        <name>Mg(2+)</name>
        <dbReference type="ChEBI" id="CHEBI:18420"/>
        <label>1</label>
    </ligand>
</feature>
<comment type="similarity">
    <text evidence="2">Belongs to the Nudix hydrolase family. NudF subfamily.</text>
</comment>
<evidence type="ECO:0000256" key="6">
    <source>
        <dbReference type="ARBA" id="ARBA00022801"/>
    </source>
</evidence>
<feature type="short sequence motif" description="Nudix box" evidence="14">
    <location>
        <begin position="259"/>
        <end position="281"/>
    </location>
</feature>
<dbReference type="GO" id="GO:0047631">
    <property type="term" value="F:ADP-ribose diphosphatase activity"/>
    <property type="evidence" value="ECO:0007669"/>
    <property type="project" value="UniProtKB-EC"/>
</dbReference>
<evidence type="ECO:0000256" key="11">
    <source>
        <dbReference type="ARBA" id="ARBA00033056"/>
    </source>
</evidence>
<dbReference type="RefSeq" id="WP_139212215.1">
    <property type="nucleotide sequence ID" value="NZ_FORA01000001.1"/>
</dbReference>
<evidence type="ECO:0000256" key="10">
    <source>
        <dbReference type="ARBA" id="ARBA00030308"/>
    </source>
</evidence>
<dbReference type="EC" id="3.6.1.13" evidence="3"/>
<dbReference type="PROSITE" id="PS51462">
    <property type="entry name" value="NUDIX"/>
    <property type="match status" value="1"/>
</dbReference>
<comment type="catalytic activity">
    <reaction evidence="12">
        <text>ADP-D-ribose + H2O = D-ribose 5-phosphate + AMP + 2 H(+)</text>
        <dbReference type="Rhea" id="RHEA:10412"/>
        <dbReference type="ChEBI" id="CHEBI:15377"/>
        <dbReference type="ChEBI" id="CHEBI:15378"/>
        <dbReference type="ChEBI" id="CHEBI:57967"/>
        <dbReference type="ChEBI" id="CHEBI:78346"/>
        <dbReference type="ChEBI" id="CHEBI:456215"/>
        <dbReference type="EC" id="3.6.1.13"/>
    </reaction>
</comment>
<protein>
    <recommendedName>
        <fullName evidence="4">ADP-ribose pyrophosphatase</fullName>
        <ecNumber evidence="3">3.6.1.13</ecNumber>
    </recommendedName>
    <alternativeName>
        <fullName evidence="9">ADP-ribose diphosphatase</fullName>
    </alternativeName>
    <alternativeName>
        <fullName evidence="11">ADP-ribose phosphohydrolase</fullName>
    </alternativeName>
    <alternativeName>
        <fullName evidence="10">Adenosine diphosphoribose pyrophosphatase</fullName>
    </alternativeName>
</protein>
<dbReference type="InterPro" id="IPR004385">
    <property type="entry name" value="NDP_pyrophosphatase"/>
</dbReference>
<sequence length="371" mass="39754">MSRYFLFGTLLWDALRADVAGGPVDCVPARLDGWQVERAAAGDWPVLVPGTGAGGQLTDTLGSEAKARLDWYETAFGYVPEAVTVTGPDGPVAALVYREAEGGGGAGLPWDLATWQATHGARTRLAAAEVMRARGKVTPAQIAARRGVIQARAHAIASNRTYRRPITQGTDTGADAVRVSRVDYPYEGFHRVEEWHLDHPRFDGGRSGTIQRAISHVVDAATVLPYDPVRDRVLVVDQIRVGALAKGDPLPWMIEPVAGLIDAGETPEQSALRELEEEAGLKIDAQALVFVARYYPSPGGLAQVLHSFVALCDLPDDAVGLHGVADEDEDIRVRLMPLDDLVAMVATGEAANAPLIVSAQWLALHRATLRG</sequence>
<dbReference type="GO" id="GO:0046872">
    <property type="term" value="F:metal ion binding"/>
    <property type="evidence" value="ECO:0007669"/>
    <property type="project" value="UniProtKB-KW"/>
</dbReference>
<evidence type="ECO:0000256" key="4">
    <source>
        <dbReference type="ARBA" id="ARBA00013297"/>
    </source>
</evidence>
<evidence type="ECO:0000256" key="9">
    <source>
        <dbReference type="ARBA" id="ARBA00030162"/>
    </source>
</evidence>
<dbReference type="SUPFAM" id="SSF110857">
    <property type="entry name" value="Gamma-glutamyl cyclotransferase-like"/>
    <property type="match status" value="1"/>
</dbReference>
<dbReference type="Proteomes" id="UP000199110">
    <property type="component" value="Unassembled WGS sequence"/>
</dbReference>
<feature type="domain" description="Nudix hydrolase" evidence="15">
    <location>
        <begin position="216"/>
        <end position="358"/>
    </location>
</feature>
<evidence type="ECO:0000256" key="12">
    <source>
        <dbReference type="ARBA" id="ARBA00049546"/>
    </source>
</evidence>
<keyword evidence="6" id="KW-0378">Hydrolase</keyword>
<dbReference type="CDD" id="cd06661">
    <property type="entry name" value="GGCT_like"/>
    <property type="match status" value="1"/>
</dbReference>
<dbReference type="SUPFAM" id="SSF55811">
    <property type="entry name" value="Nudix"/>
    <property type="match status" value="1"/>
</dbReference>
<dbReference type="Gene3D" id="3.90.79.10">
    <property type="entry name" value="Nucleoside Triphosphate Pyrophosphohydrolase"/>
    <property type="match status" value="1"/>
</dbReference>
<dbReference type="GO" id="GO:0019144">
    <property type="term" value="F:ADP-sugar diphosphatase activity"/>
    <property type="evidence" value="ECO:0007669"/>
    <property type="project" value="TreeGrafter"/>
</dbReference>
<evidence type="ECO:0000259" key="15">
    <source>
        <dbReference type="PROSITE" id="PS51462"/>
    </source>
</evidence>
<name>A0A1I3HHE0_9RHOB</name>
<evidence type="ECO:0000256" key="2">
    <source>
        <dbReference type="ARBA" id="ARBA00007482"/>
    </source>
</evidence>
<dbReference type="EMBL" id="FORA01000001">
    <property type="protein sequence ID" value="SFI35102.1"/>
    <property type="molecule type" value="Genomic_DNA"/>
</dbReference>
<keyword evidence="5 13" id="KW-0479">Metal-binding</keyword>
<evidence type="ECO:0000256" key="8">
    <source>
        <dbReference type="ARBA" id="ARBA00025164"/>
    </source>
</evidence>
<evidence type="ECO:0000256" key="7">
    <source>
        <dbReference type="ARBA" id="ARBA00022842"/>
    </source>
</evidence>
<evidence type="ECO:0000256" key="3">
    <source>
        <dbReference type="ARBA" id="ARBA00012453"/>
    </source>
</evidence>
<gene>
    <name evidence="16" type="ORF">SAMN04488095_0596</name>
</gene>
<dbReference type="Pfam" id="PF00293">
    <property type="entry name" value="NUDIX"/>
    <property type="match status" value="1"/>
</dbReference>
<keyword evidence="7 13" id="KW-0460">Magnesium</keyword>
<dbReference type="InterPro" id="IPR000086">
    <property type="entry name" value="NUDIX_hydrolase_dom"/>
</dbReference>
<dbReference type="InterPro" id="IPR036568">
    <property type="entry name" value="GGCT-like_sf"/>
</dbReference>
<dbReference type="PANTHER" id="PTHR11839">
    <property type="entry name" value="UDP/ADP-SUGAR PYROPHOSPHATASE"/>
    <property type="match status" value="1"/>
</dbReference>
<comment type="function">
    <text evidence="8">Acts on ADP-mannose and ADP-glucose as well as ADP-ribose. Prevents glycogen biosynthesis. The reaction catalyzed by this enzyme is a limiting step of the gluconeogenic process.</text>
</comment>
<comment type="cofactor">
    <cofactor evidence="1 13">
        <name>Mg(2+)</name>
        <dbReference type="ChEBI" id="CHEBI:18420"/>
    </cofactor>
</comment>
<dbReference type="PANTHER" id="PTHR11839:SF5">
    <property type="entry name" value="ADP-RIBOSE PYROPHOSPHATASE"/>
    <property type="match status" value="1"/>
</dbReference>
<dbReference type="Gene3D" id="3.10.490.10">
    <property type="entry name" value="Gamma-glutamyl cyclotransferase-like"/>
    <property type="match status" value="1"/>
</dbReference>